<protein>
    <submittedName>
        <fullName evidence="2">Uncharacterized protein</fullName>
    </submittedName>
</protein>
<reference evidence="2" key="1">
    <citation type="submission" date="2020-02" db="EMBL/GenBank/DDBJ databases">
        <authorList>
            <person name="Meier V. D."/>
        </authorList>
    </citation>
    <scope>NUCLEOTIDE SEQUENCE</scope>
    <source>
        <strain evidence="2">AVDCRST_MAG26</strain>
    </source>
</reference>
<sequence length="99" mass="10249">MTAAQADAAVIDGVLVQGERDMATTVTAATTAAVMTIGATSLAPIAICTLLVLLTKKTIVEATDYSWAPRLGKVLDIAIVPLLVVFFATVTMKVLSASR</sequence>
<keyword evidence="1" id="KW-0812">Transmembrane</keyword>
<name>A0A6J4K8Y8_9CHLR</name>
<keyword evidence="1" id="KW-0472">Membrane</keyword>
<proteinExistence type="predicted"/>
<feature type="transmembrane region" description="Helical" evidence="1">
    <location>
        <begin position="74"/>
        <end position="95"/>
    </location>
</feature>
<accession>A0A6J4K8Y8</accession>
<feature type="transmembrane region" description="Helical" evidence="1">
    <location>
        <begin position="32"/>
        <end position="54"/>
    </location>
</feature>
<dbReference type="AlphaFoldDB" id="A0A6J4K8Y8"/>
<organism evidence="2">
    <name type="scientific">uncultured Chloroflexia bacterium</name>
    <dbReference type="NCBI Taxonomy" id="1672391"/>
    <lineage>
        <taxon>Bacteria</taxon>
        <taxon>Bacillati</taxon>
        <taxon>Chloroflexota</taxon>
        <taxon>Chloroflexia</taxon>
        <taxon>environmental samples</taxon>
    </lineage>
</organism>
<keyword evidence="1" id="KW-1133">Transmembrane helix</keyword>
<evidence type="ECO:0000313" key="2">
    <source>
        <dbReference type="EMBL" id="CAA9298920.1"/>
    </source>
</evidence>
<dbReference type="EMBL" id="CADCTK010001114">
    <property type="protein sequence ID" value="CAA9298920.1"/>
    <property type="molecule type" value="Genomic_DNA"/>
</dbReference>
<evidence type="ECO:0000256" key="1">
    <source>
        <dbReference type="SAM" id="Phobius"/>
    </source>
</evidence>
<gene>
    <name evidence="2" type="ORF">AVDCRST_MAG26-4646</name>
</gene>